<feature type="transmembrane region" description="Helical" evidence="8">
    <location>
        <begin position="243"/>
        <end position="265"/>
    </location>
</feature>
<dbReference type="InterPro" id="IPR047195">
    <property type="entry name" value="TM6SF1-like"/>
</dbReference>
<feature type="domain" description="EXPERA" evidence="9">
    <location>
        <begin position="248"/>
        <end position="382"/>
    </location>
</feature>
<dbReference type="InterPro" id="IPR033118">
    <property type="entry name" value="EXPERA"/>
</dbReference>
<feature type="transmembrane region" description="Helical" evidence="8">
    <location>
        <begin position="96"/>
        <end position="115"/>
    </location>
</feature>
<keyword evidence="5 7" id="KW-0472">Membrane</keyword>
<feature type="transmembrane region" description="Helical" evidence="8">
    <location>
        <begin position="300"/>
        <end position="319"/>
    </location>
</feature>
<protein>
    <submittedName>
        <fullName evidence="11">Transmembrane 6 superfamily member 1-like</fullName>
    </submittedName>
</protein>
<dbReference type="PROSITE" id="PS51751">
    <property type="entry name" value="EXPERA"/>
    <property type="match status" value="2"/>
</dbReference>
<dbReference type="CDD" id="cd21106">
    <property type="entry name" value="TM6SF1-like"/>
    <property type="match status" value="1"/>
</dbReference>
<organism evidence="10 11">
    <name type="scientific">Saccoglossus kowalevskii</name>
    <name type="common">Acorn worm</name>
    <dbReference type="NCBI Taxonomy" id="10224"/>
    <lineage>
        <taxon>Eukaryota</taxon>
        <taxon>Metazoa</taxon>
        <taxon>Hemichordata</taxon>
        <taxon>Enteropneusta</taxon>
        <taxon>Harrimaniidae</taxon>
        <taxon>Saccoglossus</taxon>
    </lineage>
</organism>
<dbReference type="PANTHER" id="PTHR14568">
    <property type="entry name" value="TRANSMEMBRANE SUPERFAMILY 6 MEMBER 1/2"/>
    <property type="match status" value="1"/>
</dbReference>
<feature type="transmembrane region" description="Helical" evidence="8">
    <location>
        <begin position="34"/>
        <end position="52"/>
    </location>
</feature>
<dbReference type="InterPro" id="IPR059044">
    <property type="entry name" value="TM_Tm6sf1/2"/>
</dbReference>
<keyword evidence="10" id="KW-1185">Reference proteome</keyword>
<evidence type="ECO:0000256" key="5">
    <source>
        <dbReference type="ARBA" id="ARBA00023136"/>
    </source>
</evidence>
<name>A0ABM0GMJ0_SACKO</name>
<gene>
    <name evidence="11" type="primary">LOC100376054</name>
</gene>
<evidence type="ECO:0000259" key="9">
    <source>
        <dbReference type="PROSITE" id="PS51751"/>
    </source>
</evidence>
<comment type="similarity">
    <text evidence="6">Belongs to the TM6SF family.</text>
</comment>
<dbReference type="Proteomes" id="UP000694865">
    <property type="component" value="Unplaced"/>
</dbReference>
<feature type="transmembrane region" description="Helical" evidence="8">
    <location>
        <begin position="150"/>
        <end position="167"/>
    </location>
</feature>
<feature type="transmembrane region" description="Helical" evidence="8">
    <location>
        <begin position="365"/>
        <end position="389"/>
    </location>
</feature>
<evidence type="ECO:0000256" key="6">
    <source>
        <dbReference type="ARBA" id="ARBA00034760"/>
    </source>
</evidence>
<accession>A0ABM0GMJ0</accession>
<proteinExistence type="inferred from homology"/>
<reference evidence="11" key="1">
    <citation type="submission" date="2025-08" db="UniProtKB">
        <authorList>
            <consortium name="RefSeq"/>
        </authorList>
    </citation>
    <scope>IDENTIFICATION</scope>
    <source>
        <tissue evidence="11">Testes</tissue>
    </source>
</reference>
<keyword evidence="3" id="KW-0677">Repeat</keyword>
<dbReference type="PANTHER" id="PTHR14568:SF8">
    <property type="entry name" value="EXPERA DOMAIN-CONTAINING PROTEIN"/>
    <property type="match status" value="1"/>
</dbReference>
<dbReference type="RefSeq" id="XP_002733224.1">
    <property type="nucleotide sequence ID" value="XM_002733178.2"/>
</dbReference>
<feature type="transmembrane region" description="Helical" evidence="8">
    <location>
        <begin position="64"/>
        <end position="84"/>
    </location>
</feature>
<evidence type="ECO:0000256" key="8">
    <source>
        <dbReference type="SAM" id="Phobius"/>
    </source>
</evidence>
<evidence type="ECO:0000256" key="3">
    <source>
        <dbReference type="ARBA" id="ARBA00022737"/>
    </source>
</evidence>
<dbReference type="Pfam" id="PF26083">
    <property type="entry name" value="TM_Tm6sf2"/>
    <property type="match status" value="1"/>
</dbReference>
<evidence type="ECO:0000256" key="1">
    <source>
        <dbReference type="ARBA" id="ARBA00004127"/>
    </source>
</evidence>
<evidence type="ECO:0000313" key="10">
    <source>
        <dbReference type="Proteomes" id="UP000694865"/>
    </source>
</evidence>
<evidence type="ECO:0000256" key="2">
    <source>
        <dbReference type="ARBA" id="ARBA00022692"/>
    </source>
</evidence>
<keyword evidence="4 7" id="KW-1133">Transmembrane helix</keyword>
<keyword evidence="2 7" id="KW-0812">Transmembrane</keyword>
<feature type="transmembrane region" description="Helical" evidence="8">
    <location>
        <begin position="204"/>
        <end position="222"/>
    </location>
</feature>
<feature type="transmembrane region" description="Helical" evidence="8">
    <location>
        <begin position="174"/>
        <end position="192"/>
    </location>
</feature>
<sequence length="413" mass="47133">MITKLPAGKWDDQWTLYLNVILFHFSKAIDVKTMSGAAAVFVMSLTAIPVTYTVNLMHFSKDHFLVFVCGVVVLLAMTTGAYLIGKLQKRPPRDKFFYVCGVFSFTCVVDFIIALELDGVMDGFMTFYLKEGEPYLNSAHGTFINYWDGTGHYIMYLSMAAAMSWHVSYRDIGLYWAGSIINSMVVFMPGNLIGKNGRNVKASYFLNTPYVIIPLMMLHRLLSSKRKLNTPQDKVAKSQKKSLLWRPLDILLIVSLLFAIAVASVRGMAALDSPMTTTQVYLQRYEPYLTDDVIYPKLQMLVYLFYFVPYYIMAVYSLIYPGKQWMIDWSIIHAGAAAQAQFTHIGCSFHDRTAAELRVPMDTRLVFWIINLALLIIPQVLALRCVYYPEFFLSNTQNQDKIAKKAPQKKKKQ</sequence>
<dbReference type="Pfam" id="PF05241">
    <property type="entry name" value="EBP"/>
    <property type="match status" value="1"/>
</dbReference>
<evidence type="ECO:0000256" key="7">
    <source>
        <dbReference type="PROSITE-ProRule" id="PRU01087"/>
    </source>
</evidence>
<feature type="domain" description="EXPERA" evidence="9">
    <location>
        <begin position="93"/>
        <end position="218"/>
    </location>
</feature>
<evidence type="ECO:0000256" key="4">
    <source>
        <dbReference type="ARBA" id="ARBA00022989"/>
    </source>
</evidence>
<dbReference type="GeneID" id="100376054"/>
<evidence type="ECO:0000313" key="11">
    <source>
        <dbReference type="RefSeq" id="XP_002733224.1"/>
    </source>
</evidence>
<comment type="subcellular location">
    <subcellularLocation>
        <location evidence="1">Endomembrane system</location>
        <topology evidence="1">Multi-pass membrane protein</topology>
    </subcellularLocation>
</comment>